<evidence type="ECO:0008006" key="2">
    <source>
        <dbReference type="Google" id="ProtNLM"/>
    </source>
</evidence>
<accession>A0AAU8MK26</accession>
<dbReference type="EMBL" id="PP965494">
    <property type="protein sequence ID" value="XCN99956.1"/>
    <property type="molecule type" value="Genomic_DNA"/>
</dbReference>
<evidence type="ECO:0000313" key="1">
    <source>
        <dbReference type="EMBL" id="XCN99956.1"/>
    </source>
</evidence>
<reference evidence="1" key="1">
    <citation type="submission" date="2024-06" db="EMBL/GenBank/DDBJ databases">
        <title>Intestivirid acquisition increases across infancy in a wild primate population.</title>
        <authorList>
            <person name="Schneider-Creas I.A."/>
            <person name="Moya I.L."/>
            <person name="Chiou K.L."/>
            <person name="Baniel A."/>
            <person name="Azanaw Haile A."/>
            <person name="Kebede F."/>
            <person name="Abebe B."/>
            <person name="Snyder-Mackler N."/>
            <person name="Varsani A."/>
        </authorList>
    </citation>
    <scope>NUCLEOTIDE SEQUENCE</scope>
    <source>
        <strain evidence="1">Int_RNL_2017_0055_MCB</strain>
    </source>
</reference>
<name>A0AAU8MK26_9CAUD</name>
<sequence>MITKDKVMSVNTVNRIIEPPVSIDDLKQVLGSSSNDLYTLCKNDNINPWARCKPVAYAKNFTDNPPVREDKTITTTSDCSHNCFVRCGMLVPGDTFKNINLTSITNDFTKDNVWGQTGTKSKGYYKIKGGASEPCRIGDFRGYYLSAGKTFTLNTPTFTTIPKTYHTTRTFEVILSEIASKYTRATTVYLEDMFADFYTNWSLWLYVKENSSYSYIKVADISNNENFVYARGNVTFTSNYPTMIPCLIHTRKNFQSEINANDEVVALWASGSIYWTYSPRTASVFKLKSGSSDWAYPNSLAYIYGGNLRAIVEIDKTQSSRTFSNRQFRCNARYNGKTTTSYANITNSSGQYINTFTVPSGSGKVQCYLEFQNVHDTSVSTGTTVNLSFEWYDDNSIWSTLYGGCYLQVRY</sequence>
<protein>
    <recommendedName>
        <fullName evidence="2">Capsid protein</fullName>
    </recommendedName>
</protein>
<organism evidence="1">
    <name type="scientific">Geladintestivirus 4</name>
    <dbReference type="NCBI Taxonomy" id="3233136"/>
    <lineage>
        <taxon>Viruses</taxon>
        <taxon>Duplodnaviria</taxon>
        <taxon>Heunggongvirae</taxon>
        <taxon>Uroviricota</taxon>
        <taxon>Caudoviricetes</taxon>
        <taxon>Crassvirales</taxon>
    </lineage>
</organism>
<proteinExistence type="predicted"/>